<dbReference type="Proteomes" id="UP000584670">
    <property type="component" value="Unassembled WGS sequence"/>
</dbReference>
<evidence type="ECO:0000313" key="2">
    <source>
        <dbReference type="EMBL" id="MBC2903158.1"/>
    </source>
</evidence>
<comment type="caution">
    <text evidence="2">The sequence shown here is derived from an EMBL/GenBank/DDBJ whole genome shotgun (WGS) entry which is preliminary data.</text>
</comment>
<sequence>MSEPARYADGTINPHGHLRQAIADAIRERLEASEKETPGGEPPQPWDHEPEYDGLVSIYELADAVLSAVLATSAGPVRPDEEPT</sequence>
<gene>
    <name evidence="2" type="ORF">H4N64_16385</name>
</gene>
<name>A0A7X1M9Y0_9ACTN</name>
<protein>
    <submittedName>
        <fullName evidence="2">Uncharacterized protein</fullName>
    </submittedName>
</protein>
<dbReference type="AlphaFoldDB" id="A0A7X1M9Y0"/>
<keyword evidence="3" id="KW-1185">Reference proteome</keyword>
<feature type="region of interest" description="Disordered" evidence="1">
    <location>
        <begin position="31"/>
        <end position="52"/>
    </location>
</feature>
<proteinExistence type="predicted"/>
<accession>A0A7X1M9Y0</accession>
<dbReference type="EMBL" id="JACMSF010000015">
    <property type="protein sequence ID" value="MBC2903158.1"/>
    <property type="molecule type" value="Genomic_DNA"/>
</dbReference>
<reference evidence="2 3" key="1">
    <citation type="submission" date="2020-08" db="EMBL/GenBank/DDBJ databases">
        <title>Streptomyces sp. PSKA01 genome sequencing and assembly.</title>
        <authorList>
            <person name="Mandal S."/>
            <person name="Maiti P.K."/>
            <person name="Das P."/>
        </authorList>
    </citation>
    <scope>NUCLEOTIDE SEQUENCE [LARGE SCALE GENOMIC DNA]</scope>
    <source>
        <strain evidence="2 3">PSKA01</strain>
    </source>
</reference>
<evidence type="ECO:0000256" key="1">
    <source>
        <dbReference type="SAM" id="MobiDB-lite"/>
    </source>
</evidence>
<organism evidence="2 3">
    <name type="scientific">Streptomyces cupreus</name>
    <dbReference type="NCBI Taxonomy" id="2759956"/>
    <lineage>
        <taxon>Bacteria</taxon>
        <taxon>Bacillati</taxon>
        <taxon>Actinomycetota</taxon>
        <taxon>Actinomycetes</taxon>
        <taxon>Kitasatosporales</taxon>
        <taxon>Streptomycetaceae</taxon>
        <taxon>Streptomyces</taxon>
    </lineage>
</organism>
<evidence type="ECO:0000313" key="3">
    <source>
        <dbReference type="Proteomes" id="UP000584670"/>
    </source>
</evidence>
<dbReference type="RefSeq" id="WP_186283046.1">
    <property type="nucleotide sequence ID" value="NZ_JACMSF010000015.1"/>
</dbReference>